<dbReference type="SMART" id="SM00028">
    <property type="entry name" value="TPR"/>
    <property type="match status" value="8"/>
</dbReference>
<dbReference type="InterPro" id="IPR019734">
    <property type="entry name" value="TPR_rpt"/>
</dbReference>
<proteinExistence type="predicted"/>
<evidence type="ECO:0000313" key="7">
    <source>
        <dbReference type="Proteomes" id="UP000295375"/>
    </source>
</evidence>
<keyword evidence="2 3" id="KW-0802">TPR repeat</keyword>
<keyword evidence="1" id="KW-0677">Repeat</keyword>
<dbReference type="PANTHER" id="PTHR45586:SF16">
    <property type="entry name" value="DOMAIN PROTEIN, PUTATIVE-RELATED"/>
    <property type="match status" value="1"/>
</dbReference>
<organism evidence="6 7">
    <name type="scientific">Permianibacter aggregans</name>
    <dbReference type="NCBI Taxonomy" id="1510150"/>
    <lineage>
        <taxon>Bacteria</taxon>
        <taxon>Pseudomonadati</taxon>
        <taxon>Pseudomonadota</taxon>
        <taxon>Gammaproteobacteria</taxon>
        <taxon>Pseudomonadales</taxon>
        <taxon>Pseudomonadaceae</taxon>
        <taxon>Permianibacter</taxon>
    </lineage>
</organism>
<evidence type="ECO:0000256" key="1">
    <source>
        <dbReference type="ARBA" id="ARBA00022737"/>
    </source>
</evidence>
<feature type="chain" id="PRO_5020663865" evidence="5">
    <location>
        <begin position="16"/>
        <end position="650"/>
    </location>
</feature>
<dbReference type="RefSeq" id="WP_133590375.1">
    <property type="nucleotide sequence ID" value="NZ_CP037953.1"/>
</dbReference>
<evidence type="ECO:0000256" key="2">
    <source>
        <dbReference type="ARBA" id="ARBA00022803"/>
    </source>
</evidence>
<name>A0A4R6USZ5_9GAMM</name>
<comment type="caution">
    <text evidence="6">The sequence shown here is derived from an EMBL/GenBank/DDBJ whole genome shotgun (WGS) entry which is preliminary data.</text>
</comment>
<dbReference type="PROSITE" id="PS51257">
    <property type="entry name" value="PROKAR_LIPOPROTEIN"/>
    <property type="match status" value="1"/>
</dbReference>
<dbReference type="OrthoDB" id="9766710at2"/>
<evidence type="ECO:0000256" key="4">
    <source>
        <dbReference type="SAM" id="MobiDB-lite"/>
    </source>
</evidence>
<dbReference type="Pfam" id="PF14559">
    <property type="entry name" value="TPR_19"/>
    <property type="match status" value="2"/>
</dbReference>
<dbReference type="Gene3D" id="1.25.40.10">
    <property type="entry name" value="Tetratricopeptide repeat domain"/>
    <property type="match status" value="4"/>
</dbReference>
<protein>
    <submittedName>
        <fullName evidence="6">Flp pilus assembly protein TadD</fullName>
    </submittedName>
</protein>
<accession>A0A4R6USZ5</accession>
<keyword evidence="7" id="KW-1185">Reference proteome</keyword>
<feature type="signal peptide" evidence="5">
    <location>
        <begin position="1"/>
        <end position="15"/>
    </location>
</feature>
<dbReference type="Proteomes" id="UP000295375">
    <property type="component" value="Unassembled WGS sequence"/>
</dbReference>
<keyword evidence="5" id="KW-0732">Signal</keyword>
<sequence length="650" mass="72110">MRLLAVSLLVSSVLAGCASKAPVPANPAPEPVLTPIEQNEKPDPAKATDAPEADPWQESRTYYQVLLGQIAQQRGDYEVAVNNLLAAAQNSGDTRLFRQVLQLAQQIQRPDIGLRAANTWIESQPDSADAYAWRAMAELQLRDQQDALLSLGKVLALTGDNERDRLALVQQFTRAAGPGSVDFIAGIASEHPHPEWTYLALAMSSRHFGDQQFALGLLNKAMDTAPDYLRAPLVKAEIQMEWDGEAALALLKDTYKAHPDDRQVQLALGRAYYQLGRFAEAVEILSIPAGESGGQDMEARYLLAVSLHLSGRWSEAVPLLKQAIKADFQAGAAAWLCGQGFQRMDRPKEALACYQDVGPSHAQFAAAVQARANLLLQQNQPEKALSMLEQELTRADDKQLGTLWVIKLETLMRLERLGEAQSQLEQLPSEIRGQAPIEALALTIMSPDNGASLLTLMRSRLEALPEPNKEWILTFAGRLAEQHYTDEAYALIDEYLQSNPDDIEALYSRSLLAAQLGQPERTEADLRRLLTIDPNHVDALNALGYTLADLGRNLDEAQMLIERAYRAKPTSAAILDSMGWLHYRLGKLEQARDYLSRAWALDDDAEIAAHYGEVLWKQGQRDEAKKVWQRAKRQQPDHAALKATMQRLVK</sequence>
<dbReference type="AlphaFoldDB" id="A0A4R6USZ5"/>
<reference evidence="6 7" key="1">
    <citation type="submission" date="2019-03" db="EMBL/GenBank/DDBJ databases">
        <title>Genomic Encyclopedia of Type Strains, Phase IV (KMG-IV): sequencing the most valuable type-strain genomes for metagenomic binning, comparative biology and taxonomic classification.</title>
        <authorList>
            <person name="Goeker M."/>
        </authorList>
    </citation>
    <scope>NUCLEOTIDE SEQUENCE [LARGE SCALE GENOMIC DNA]</scope>
    <source>
        <strain evidence="6 7">DSM 103792</strain>
    </source>
</reference>
<dbReference type="PANTHER" id="PTHR45586">
    <property type="entry name" value="TPR REPEAT-CONTAINING PROTEIN PA4667"/>
    <property type="match status" value="1"/>
</dbReference>
<evidence type="ECO:0000313" key="6">
    <source>
        <dbReference type="EMBL" id="TDQ48455.1"/>
    </source>
</evidence>
<feature type="region of interest" description="Disordered" evidence="4">
    <location>
        <begin position="20"/>
        <end position="54"/>
    </location>
</feature>
<dbReference type="InterPro" id="IPR051012">
    <property type="entry name" value="CellSynth/LPSAsmb/PSIAsmb"/>
</dbReference>
<feature type="repeat" description="TPR" evidence="3">
    <location>
        <begin position="605"/>
        <end position="638"/>
    </location>
</feature>
<dbReference type="PROSITE" id="PS50005">
    <property type="entry name" value="TPR"/>
    <property type="match status" value="1"/>
</dbReference>
<dbReference type="InterPro" id="IPR011990">
    <property type="entry name" value="TPR-like_helical_dom_sf"/>
</dbReference>
<dbReference type="EMBL" id="SNYM01000007">
    <property type="protein sequence ID" value="TDQ48455.1"/>
    <property type="molecule type" value="Genomic_DNA"/>
</dbReference>
<evidence type="ECO:0000256" key="5">
    <source>
        <dbReference type="SAM" id="SignalP"/>
    </source>
</evidence>
<evidence type="ECO:0000256" key="3">
    <source>
        <dbReference type="PROSITE-ProRule" id="PRU00339"/>
    </source>
</evidence>
<dbReference type="Pfam" id="PF13432">
    <property type="entry name" value="TPR_16"/>
    <property type="match status" value="2"/>
</dbReference>
<dbReference type="SUPFAM" id="SSF48452">
    <property type="entry name" value="TPR-like"/>
    <property type="match status" value="3"/>
</dbReference>
<gene>
    <name evidence="6" type="ORF">EV696_107192</name>
</gene>